<sequence>MDSVNSVLILAQQGAGPAGSEFGKASPVGWLVIVALLITVLFIGWAFSRRYNRLNRRRLFAEAHGLDLFDEEAVDKAMAEAGVLDQRKKSWF</sequence>
<evidence type="ECO:0000256" key="1">
    <source>
        <dbReference type="SAM" id="Phobius"/>
    </source>
</evidence>
<dbReference type="HOGENOM" id="CLU_170931_0_0_11"/>
<gene>
    <name evidence="3" type="ORF">NCTC949_02178</name>
    <name evidence="2" type="ORF">UL82_08075</name>
</gene>
<protein>
    <submittedName>
        <fullName evidence="2">Uncharacterized protein</fullName>
    </submittedName>
</protein>
<keyword evidence="4" id="KW-1185">Reference proteome</keyword>
<keyword evidence="1" id="KW-1133">Transmembrane helix</keyword>
<organism evidence="2 4">
    <name type="scientific">Corynebacterium kutscheri</name>
    <dbReference type="NCBI Taxonomy" id="35755"/>
    <lineage>
        <taxon>Bacteria</taxon>
        <taxon>Bacillati</taxon>
        <taxon>Actinomycetota</taxon>
        <taxon>Actinomycetes</taxon>
        <taxon>Mycobacteriales</taxon>
        <taxon>Corynebacteriaceae</taxon>
        <taxon>Corynebacterium</taxon>
    </lineage>
</organism>
<dbReference type="EMBL" id="CP011312">
    <property type="protein sequence ID" value="AKE41776.1"/>
    <property type="molecule type" value="Genomic_DNA"/>
</dbReference>
<dbReference type="KEGG" id="cku:UL82_08075"/>
<feature type="transmembrane region" description="Helical" evidence="1">
    <location>
        <begin position="28"/>
        <end position="48"/>
    </location>
</feature>
<name>A0A0F6TE76_9CORY</name>
<keyword evidence="1" id="KW-0812">Transmembrane</keyword>
<dbReference type="EMBL" id="LR134377">
    <property type="protein sequence ID" value="VEH09051.1"/>
    <property type="molecule type" value="Genomic_DNA"/>
</dbReference>
<dbReference type="Proteomes" id="UP000271380">
    <property type="component" value="Chromosome"/>
</dbReference>
<dbReference type="Proteomes" id="UP000033457">
    <property type="component" value="Chromosome"/>
</dbReference>
<keyword evidence="1" id="KW-0472">Membrane</keyword>
<dbReference type="STRING" id="35755.UL82_08075"/>
<dbReference type="AlphaFoldDB" id="A0A0F6TE76"/>
<reference evidence="2 4" key="1">
    <citation type="journal article" date="2015" name="Genome Announc.">
        <title>Complete Genome Sequence of Corynebacterium kutscheri DSM 20755, a Corynebacterial Type Strain with Remarkably Low G+C Content of Chromosomal DNA.</title>
        <authorList>
            <person name="Ruckert C."/>
            <person name="Albersmeier A."/>
            <person name="Winkler A."/>
            <person name="Tauch A."/>
        </authorList>
    </citation>
    <scope>NUCLEOTIDE SEQUENCE [LARGE SCALE GENOMIC DNA]</scope>
    <source>
        <strain evidence="2 4">DSM 20755</strain>
    </source>
</reference>
<reference evidence="3 5" key="2">
    <citation type="submission" date="2018-12" db="EMBL/GenBank/DDBJ databases">
        <authorList>
            <consortium name="Pathogen Informatics"/>
        </authorList>
    </citation>
    <scope>NUCLEOTIDE SEQUENCE [LARGE SCALE GENOMIC DNA]</scope>
    <source>
        <strain evidence="3 5">NCTC949</strain>
    </source>
</reference>
<dbReference type="RefSeq" id="WP_046440209.1">
    <property type="nucleotide sequence ID" value="NZ_CP011312.1"/>
</dbReference>
<accession>A0A0F6TE76</accession>
<proteinExistence type="predicted"/>
<evidence type="ECO:0000313" key="5">
    <source>
        <dbReference type="Proteomes" id="UP000271380"/>
    </source>
</evidence>
<evidence type="ECO:0000313" key="4">
    <source>
        <dbReference type="Proteomes" id="UP000033457"/>
    </source>
</evidence>
<dbReference type="OrthoDB" id="4425034at2"/>
<evidence type="ECO:0000313" key="2">
    <source>
        <dbReference type="EMBL" id="AKE41776.1"/>
    </source>
</evidence>
<evidence type="ECO:0000313" key="3">
    <source>
        <dbReference type="EMBL" id="VEH09051.1"/>
    </source>
</evidence>